<dbReference type="SUPFAM" id="SSF56112">
    <property type="entry name" value="Protein kinase-like (PK-like)"/>
    <property type="match status" value="1"/>
</dbReference>
<feature type="compositionally biased region" description="Polar residues" evidence="15">
    <location>
        <begin position="1"/>
        <end position="11"/>
    </location>
</feature>
<evidence type="ECO:0000256" key="11">
    <source>
        <dbReference type="ARBA" id="ARBA00049299"/>
    </source>
</evidence>
<dbReference type="InterPro" id="IPR008271">
    <property type="entry name" value="Ser/Thr_kinase_AS"/>
</dbReference>
<feature type="binding site" evidence="13">
    <location>
        <position position="199"/>
    </location>
    <ligand>
        <name>ATP</name>
        <dbReference type="ChEBI" id="CHEBI:30616"/>
    </ligand>
</feature>
<dbReference type="PANTHER" id="PTHR47448">
    <property type="entry name" value="DUAL SPECIFICITY MITOGEN-ACTIVATED PROTEIN KINASE KINASE DSOR1-LIKE PROTEIN"/>
    <property type="match status" value="1"/>
</dbReference>
<dbReference type="InterPro" id="IPR000719">
    <property type="entry name" value="Prot_kinase_dom"/>
</dbReference>
<dbReference type="FunFam" id="1.10.510.10:FF:000115">
    <property type="entry name" value="Dual specificity mitogen-activated protein kinase kinase 1"/>
    <property type="match status" value="1"/>
</dbReference>
<dbReference type="GO" id="GO:0004713">
    <property type="term" value="F:protein tyrosine kinase activity"/>
    <property type="evidence" value="ECO:0007669"/>
    <property type="project" value="UniProtKB-KW"/>
</dbReference>
<evidence type="ECO:0000256" key="4">
    <source>
        <dbReference type="ARBA" id="ARBA00022741"/>
    </source>
</evidence>
<evidence type="ECO:0000256" key="12">
    <source>
        <dbReference type="ARBA" id="ARBA00051693"/>
    </source>
</evidence>
<dbReference type="AlphaFoldDB" id="A0A7R9FMS0"/>
<evidence type="ECO:0000256" key="8">
    <source>
        <dbReference type="ARBA" id="ARBA00038035"/>
    </source>
</evidence>
<dbReference type="InterPro" id="IPR050915">
    <property type="entry name" value="MAP_kinase_kinase"/>
</dbReference>
<evidence type="ECO:0000256" key="3">
    <source>
        <dbReference type="ARBA" id="ARBA00022679"/>
    </source>
</evidence>
<evidence type="ECO:0000256" key="15">
    <source>
        <dbReference type="SAM" id="MobiDB-lite"/>
    </source>
</evidence>
<evidence type="ECO:0000256" key="10">
    <source>
        <dbReference type="ARBA" id="ARBA00049014"/>
    </source>
</evidence>
<dbReference type="GO" id="GO:0005829">
    <property type="term" value="C:cytosol"/>
    <property type="evidence" value="ECO:0007669"/>
    <property type="project" value="UniProtKB-ARBA"/>
</dbReference>
<dbReference type="PANTHER" id="PTHR47448:SF1">
    <property type="entry name" value="SERINE_THREONINE-PROTEIN KINASE STE7 HOMOLOG"/>
    <property type="match status" value="1"/>
</dbReference>
<dbReference type="Gene3D" id="1.10.510.10">
    <property type="entry name" value="Transferase(Phosphotransferase) domain 1"/>
    <property type="match status" value="1"/>
</dbReference>
<dbReference type="InterPro" id="IPR017441">
    <property type="entry name" value="Protein_kinase_ATP_BS"/>
</dbReference>
<dbReference type="SMART" id="SM00220">
    <property type="entry name" value="S_TKc"/>
    <property type="match status" value="1"/>
</dbReference>
<feature type="compositionally biased region" description="Acidic residues" evidence="15">
    <location>
        <begin position="12"/>
        <end position="23"/>
    </location>
</feature>
<evidence type="ECO:0000256" key="1">
    <source>
        <dbReference type="ARBA" id="ARBA00022527"/>
    </source>
</evidence>
<feature type="region of interest" description="Disordered" evidence="15">
    <location>
        <begin position="1"/>
        <end position="72"/>
    </location>
</feature>
<keyword evidence="7" id="KW-0829">Tyrosine-protein kinase</keyword>
<dbReference type="PROSITE" id="PS50011">
    <property type="entry name" value="PROTEIN_KINASE_DOM"/>
    <property type="match status" value="1"/>
</dbReference>
<accession>A0A7R9FMS0</accession>
<feature type="domain" description="Protein kinase" evidence="16">
    <location>
        <begin position="170"/>
        <end position="465"/>
    </location>
</feature>
<proteinExistence type="inferred from homology"/>
<sequence>MKEISNILTNAESEDELEGEDSSVSDKYGEYNGSPEDNAAETEEDEDTDDDLPPPPKQPRHTPGARTDERKWSSVGREKLNVYLVLHGRKGRNSKCLLGSTYGEEEAKCLLVYWGLQGRRKRRTTLVGKTSIELIQERLEELEMDDDQRKRMEFFLCQKEKIGELSDDDFEKLGELGAGNGGVVMKVKHRSSGLIMARKLIHLEVKPAIKKQIIRELKVLHDCNFAHIVGFYGAFYSDGEISICMEYMDGGSLDLILKKAGRIPESILGTITCAVLKGLSYLRDKHAIMHRDVKPSNILVNSNGEIKICDFGVSGQLIDSMANSFVGTRSYMSPERLQGTHYSVQSDIWSLGLSLVEMAIGMYPIPPPDARTLAAIFGPRSKEDGDSMGHVHPPSSPVYSNYQQSSNGPRPMAIFELLDYIVNEPPPKLPAGIFSSEFKDFVDSCLKKNPSERPDLKTLMNHPWVRKAEQENVNIADWVCRTMELQSPSTPTRVPPNY</sequence>
<protein>
    <recommendedName>
        <fullName evidence="9">mitogen-activated protein kinase kinase</fullName>
        <ecNumber evidence="9">2.7.12.2</ecNumber>
    </recommendedName>
</protein>
<dbReference type="PROSITE" id="PS00107">
    <property type="entry name" value="PROTEIN_KINASE_ATP"/>
    <property type="match status" value="1"/>
</dbReference>
<dbReference type="Gene3D" id="3.30.200.20">
    <property type="entry name" value="Phosphorylase Kinase, domain 1"/>
    <property type="match status" value="1"/>
</dbReference>
<keyword evidence="2" id="KW-0597">Phosphoprotein</keyword>
<dbReference type="FunFam" id="3.30.200.20:FF:000100">
    <property type="entry name" value="Dual specificity mitogen-activated protein kinase kinase 1"/>
    <property type="match status" value="1"/>
</dbReference>
<evidence type="ECO:0000313" key="17">
    <source>
        <dbReference type="EMBL" id="CAD7456451.1"/>
    </source>
</evidence>
<dbReference type="EC" id="2.7.12.2" evidence="9"/>
<comment type="catalytic activity">
    <reaction evidence="10">
        <text>L-seryl-[protein] + ATP = O-phospho-L-seryl-[protein] + ADP + H(+)</text>
        <dbReference type="Rhea" id="RHEA:17989"/>
        <dbReference type="Rhea" id="RHEA-COMP:9863"/>
        <dbReference type="Rhea" id="RHEA-COMP:11604"/>
        <dbReference type="ChEBI" id="CHEBI:15378"/>
        <dbReference type="ChEBI" id="CHEBI:29999"/>
        <dbReference type="ChEBI" id="CHEBI:30616"/>
        <dbReference type="ChEBI" id="CHEBI:83421"/>
        <dbReference type="ChEBI" id="CHEBI:456216"/>
        <dbReference type="EC" id="2.7.12.2"/>
    </reaction>
</comment>
<comment type="catalytic activity">
    <reaction evidence="12">
        <text>L-tyrosyl-[protein] + ATP = O-phospho-L-tyrosyl-[protein] + ADP + H(+)</text>
        <dbReference type="Rhea" id="RHEA:10596"/>
        <dbReference type="Rhea" id="RHEA-COMP:10136"/>
        <dbReference type="Rhea" id="RHEA-COMP:20101"/>
        <dbReference type="ChEBI" id="CHEBI:15378"/>
        <dbReference type="ChEBI" id="CHEBI:30616"/>
        <dbReference type="ChEBI" id="CHEBI:46858"/>
        <dbReference type="ChEBI" id="CHEBI:61978"/>
        <dbReference type="ChEBI" id="CHEBI:456216"/>
        <dbReference type="EC" id="2.7.12.2"/>
    </reaction>
</comment>
<reference evidence="17" key="1">
    <citation type="submission" date="2020-11" db="EMBL/GenBank/DDBJ databases">
        <authorList>
            <person name="Tran Van P."/>
        </authorList>
    </citation>
    <scope>NUCLEOTIDE SEQUENCE</scope>
</reference>
<dbReference type="GO" id="GO:0004674">
    <property type="term" value="F:protein serine/threonine kinase activity"/>
    <property type="evidence" value="ECO:0007669"/>
    <property type="project" value="UniProtKB-KW"/>
</dbReference>
<evidence type="ECO:0000256" key="2">
    <source>
        <dbReference type="ARBA" id="ARBA00022553"/>
    </source>
</evidence>
<evidence type="ECO:0000256" key="5">
    <source>
        <dbReference type="ARBA" id="ARBA00022777"/>
    </source>
</evidence>
<evidence type="ECO:0000256" key="6">
    <source>
        <dbReference type="ARBA" id="ARBA00022840"/>
    </source>
</evidence>
<gene>
    <name evidence="17" type="ORF">TTEB3V08_LOCUS4479</name>
</gene>
<comment type="similarity">
    <text evidence="8">Belongs to the protein kinase superfamily. STE Ser/Thr protein kinase family. MAP kinase kinase subfamily.</text>
</comment>
<dbReference type="PROSITE" id="PS00108">
    <property type="entry name" value="PROTEIN_KINASE_ST"/>
    <property type="match status" value="1"/>
</dbReference>
<dbReference type="GO" id="GO:0004708">
    <property type="term" value="F:MAP kinase kinase activity"/>
    <property type="evidence" value="ECO:0007669"/>
    <property type="project" value="UniProtKB-EC"/>
</dbReference>
<dbReference type="EMBL" id="OE001287">
    <property type="protein sequence ID" value="CAD7456451.1"/>
    <property type="molecule type" value="Genomic_DNA"/>
</dbReference>
<evidence type="ECO:0000256" key="14">
    <source>
        <dbReference type="RuleBase" id="RU000304"/>
    </source>
</evidence>
<evidence type="ECO:0000259" key="16">
    <source>
        <dbReference type="PROSITE" id="PS50011"/>
    </source>
</evidence>
<keyword evidence="1 14" id="KW-0723">Serine/threonine-protein kinase</keyword>
<dbReference type="Pfam" id="PF00069">
    <property type="entry name" value="Pkinase"/>
    <property type="match status" value="1"/>
</dbReference>
<dbReference type="GO" id="GO:0005524">
    <property type="term" value="F:ATP binding"/>
    <property type="evidence" value="ECO:0007669"/>
    <property type="project" value="UniProtKB-UniRule"/>
</dbReference>
<evidence type="ECO:0000256" key="7">
    <source>
        <dbReference type="ARBA" id="ARBA00023137"/>
    </source>
</evidence>
<dbReference type="InterPro" id="IPR011009">
    <property type="entry name" value="Kinase-like_dom_sf"/>
</dbReference>
<dbReference type="CDD" id="cd06615">
    <property type="entry name" value="PKc_MEK"/>
    <property type="match status" value="1"/>
</dbReference>
<keyword evidence="4 13" id="KW-0547">Nucleotide-binding</keyword>
<evidence type="ECO:0000256" key="13">
    <source>
        <dbReference type="PROSITE-ProRule" id="PRU10141"/>
    </source>
</evidence>
<keyword evidence="5" id="KW-0418">Kinase</keyword>
<keyword evidence="3" id="KW-0808">Transferase</keyword>
<feature type="compositionally biased region" description="Acidic residues" evidence="15">
    <location>
        <begin position="38"/>
        <end position="52"/>
    </location>
</feature>
<evidence type="ECO:0000256" key="9">
    <source>
        <dbReference type="ARBA" id="ARBA00038999"/>
    </source>
</evidence>
<comment type="catalytic activity">
    <reaction evidence="11">
        <text>L-threonyl-[protein] + ATP = O-phospho-L-threonyl-[protein] + ADP + H(+)</text>
        <dbReference type="Rhea" id="RHEA:46608"/>
        <dbReference type="Rhea" id="RHEA-COMP:11060"/>
        <dbReference type="Rhea" id="RHEA-COMP:11605"/>
        <dbReference type="ChEBI" id="CHEBI:15378"/>
        <dbReference type="ChEBI" id="CHEBI:30013"/>
        <dbReference type="ChEBI" id="CHEBI:30616"/>
        <dbReference type="ChEBI" id="CHEBI:61977"/>
        <dbReference type="ChEBI" id="CHEBI:456216"/>
        <dbReference type="EC" id="2.7.12.2"/>
    </reaction>
</comment>
<organism evidence="17">
    <name type="scientific">Timema tahoe</name>
    <dbReference type="NCBI Taxonomy" id="61484"/>
    <lineage>
        <taxon>Eukaryota</taxon>
        <taxon>Metazoa</taxon>
        <taxon>Ecdysozoa</taxon>
        <taxon>Arthropoda</taxon>
        <taxon>Hexapoda</taxon>
        <taxon>Insecta</taxon>
        <taxon>Pterygota</taxon>
        <taxon>Neoptera</taxon>
        <taxon>Polyneoptera</taxon>
        <taxon>Phasmatodea</taxon>
        <taxon>Timematodea</taxon>
        <taxon>Timematoidea</taxon>
        <taxon>Timematidae</taxon>
        <taxon>Timema</taxon>
    </lineage>
</organism>
<name>A0A7R9FMS0_9NEOP</name>
<keyword evidence="6 13" id="KW-0067">ATP-binding</keyword>